<accession>A0A2N6NLQ1</accession>
<gene>
    <name evidence="1" type="ORF">BM221_006377</name>
</gene>
<sequence>MADVQVHCGPYESIPDTASPGLLFLRRLLPALDSLGPFDARDGQRPPQLVRLLAPDATFVMNGGPPLPAVDVLQMLPKRAERLARFRHDVRMAWDVAPRGDGDGAGAGRRTVMYESTSVSVFKADPEAVEVRVAEFNVVELVLVTDPETGEASLKALQLRAFLDGGPVTSRAQMIAAAE</sequence>
<name>A0A2N6NLQ1_BEABA</name>
<dbReference type="EMBL" id="MRVG01000006">
    <property type="protein sequence ID" value="PMB68200.1"/>
    <property type="molecule type" value="Genomic_DNA"/>
</dbReference>
<comment type="caution">
    <text evidence="1">The sequence shown here is derived from an EMBL/GenBank/DDBJ whole genome shotgun (WGS) entry which is preliminary data.</text>
</comment>
<organism evidence="1 2">
    <name type="scientific">Beauveria bassiana</name>
    <name type="common">White muscardine disease fungus</name>
    <name type="synonym">Tritirachium shiotae</name>
    <dbReference type="NCBI Taxonomy" id="176275"/>
    <lineage>
        <taxon>Eukaryota</taxon>
        <taxon>Fungi</taxon>
        <taxon>Dikarya</taxon>
        <taxon>Ascomycota</taxon>
        <taxon>Pezizomycotina</taxon>
        <taxon>Sordariomycetes</taxon>
        <taxon>Hypocreomycetidae</taxon>
        <taxon>Hypocreales</taxon>
        <taxon>Cordycipitaceae</taxon>
        <taxon>Beauveria</taxon>
    </lineage>
</organism>
<reference evidence="1 2" key="1">
    <citation type="journal article" date="2016" name="Appl. Microbiol. Biotechnol.">
        <title>Characterization of T-DNA insertion mutants with decreased virulence in the entomopathogenic fungus Beauveria bassiana JEF-007.</title>
        <authorList>
            <person name="Kim S."/>
            <person name="Lee S.J."/>
            <person name="Nai Y.S."/>
            <person name="Yu J.S."/>
            <person name="Lee M.R."/>
            <person name="Yang Y.T."/>
            <person name="Kim J.S."/>
        </authorList>
    </citation>
    <scope>NUCLEOTIDE SEQUENCE [LARGE SCALE GENOMIC DNA]</scope>
    <source>
        <strain evidence="1 2">JEF-007</strain>
    </source>
</reference>
<dbReference type="AlphaFoldDB" id="A0A2N6NLQ1"/>
<proteinExistence type="predicted"/>
<evidence type="ECO:0000313" key="1">
    <source>
        <dbReference type="EMBL" id="PMB68200.1"/>
    </source>
</evidence>
<dbReference type="OMA" id="THEGPYE"/>
<dbReference type="Proteomes" id="UP000235728">
    <property type="component" value="Unassembled WGS sequence"/>
</dbReference>
<evidence type="ECO:0000313" key="2">
    <source>
        <dbReference type="Proteomes" id="UP000235728"/>
    </source>
</evidence>
<protein>
    <submittedName>
        <fullName evidence="1">Uncharacterized protein</fullName>
    </submittedName>
</protein>